<dbReference type="RefSeq" id="WP_130101218.1">
    <property type="nucleotide sequence ID" value="NZ_SDWW01000005.1"/>
</dbReference>
<keyword evidence="2" id="KW-0812">Transmembrane</keyword>
<dbReference type="InterPro" id="IPR002931">
    <property type="entry name" value="Transglutaminase-like"/>
</dbReference>
<feature type="region of interest" description="Disordered" evidence="1">
    <location>
        <begin position="553"/>
        <end position="587"/>
    </location>
</feature>
<gene>
    <name evidence="4" type="ORF">EUA98_03180</name>
</gene>
<organism evidence="4 5">
    <name type="scientific">Pengzhenrongella frigida</name>
    <dbReference type="NCBI Taxonomy" id="1259133"/>
    <lineage>
        <taxon>Bacteria</taxon>
        <taxon>Bacillati</taxon>
        <taxon>Actinomycetota</taxon>
        <taxon>Actinomycetes</taxon>
        <taxon>Micrococcales</taxon>
        <taxon>Pengzhenrongella</taxon>
    </lineage>
</organism>
<dbReference type="Gene3D" id="3.10.620.30">
    <property type="match status" value="1"/>
</dbReference>
<sequence length="729" mass="76873">MTDIPRGLRSWVASGLCGLAVLGSLYSLEQLIAPGRWLPVAALAVAVLAALLAGVRAVTRGRWAPTVVGLVATMFGVLAAYASPPGRFQALPTTASLARLGDAIRAGLTYIDASQPPVDATAQLELIVVGGALLVLLLVDLVALGLAAPAWSGLVLLALWLPGIALDRATSAWAFVGTALAYVVLLALTAAPPPGTRGSRGRRDASRRTGAAVAGAATVAVAAIVAGPFVALAPGWASVRLPDLGSVSVGSLRLAQDLDLRESLGARSNEVELTYLAEPAAIGPLRVFTLRDFDGENWLRDDRPSSVEPDSTLLWPARDLANRPPDEAAPTVSEVSVRIAGLREKHLPVPVMPRTVEADDEFTYDAERDEVLRGGTTRPGMEYSIRVEILSLSADSLRRTPTNYPSDLDQYLVVPSTSHADDIAAATAEVVDAATNRYDQALALQTYLRNTQEFTYSTQVPAGRSDDAVWDFLGSKTGYCVQSATAMTVMARTLGIPARLAVGFLPGSLGVDGEQVVTGRDSHAWPELYFPGAGWVRFEPTPAVQSGAPPRWADPFAGTNNAPIPEQNPTGAGAAPTTTPTTAPSTGAVVRADDADRRIAIGAGTIATILVGGLIAWLVRRRRSQATTGLGSEIAWERLRSRLGAAGITWSDSRTPRQVVELVSAELARRTGGPMRPESQAALRELARAVEDDRYAPSPSPWDHGELDARVTIVLHELTHPVTVTVPSA</sequence>
<evidence type="ECO:0000313" key="5">
    <source>
        <dbReference type="Proteomes" id="UP000293764"/>
    </source>
</evidence>
<proteinExistence type="predicted"/>
<feature type="transmembrane region" description="Helical" evidence="2">
    <location>
        <begin position="37"/>
        <end position="55"/>
    </location>
</feature>
<dbReference type="PANTHER" id="PTHR42736:SF1">
    <property type="entry name" value="PROTEIN-GLUTAMINE GAMMA-GLUTAMYLTRANSFERASE"/>
    <property type="match status" value="1"/>
</dbReference>
<feature type="compositionally biased region" description="Low complexity" evidence="1">
    <location>
        <begin position="569"/>
        <end position="587"/>
    </location>
</feature>
<keyword evidence="2" id="KW-0472">Membrane</keyword>
<dbReference type="OrthoDB" id="9804023at2"/>
<accession>A0A4Q5N2R7</accession>
<dbReference type="SMART" id="SM00460">
    <property type="entry name" value="TGc"/>
    <property type="match status" value="1"/>
</dbReference>
<reference evidence="4 5" key="1">
    <citation type="submission" date="2019-01" db="EMBL/GenBank/DDBJ databases">
        <title>Novel species of Cellulomonas.</title>
        <authorList>
            <person name="Liu Q."/>
            <person name="Xin Y.-H."/>
        </authorList>
    </citation>
    <scope>NUCLEOTIDE SEQUENCE [LARGE SCALE GENOMIC DNA]</scope>
    <source>
        <strain evidence="4 5">HLT2-17</strain>
    </source>
</reference>
<dbReference type="Pfam" id="PF13559">
    <property type="entry name" value="DUF4129"/>
    <property type="match status" value="1"/>
</dbReference>
<feature type="transmembrane region" description="Helical" evidence="2">
    <location>
        <begin position="62"/>
        <end position="82"/>
    </location>
</feature>
<dbReference type="InterPro" id="IPR021878">
    <property type="entry name" value="TgpA_N"/>
</dbReference>
<dbReference type="Proteomes" id="UP000293764">
    <property type="component" value="Unassembled WGS sequence"/>
</dbReference>
<evidence type="ECO:0000256" key="2">
    <source>
        <dbReference type="SAM" id="Phobius"/>
    </source>
</evidence>
<feature type="transmembrane region" description="Helical" evidence="2">
    <location>
        <begin position="120"/>
        <end position="139"/>
    </location>
</feature>
<dbReference type="AlphaFoldDB" id="A0A4Q5N2R7"/>
<feature type="transmembrane region" description="Helical" evidence="2">
    <location>
        <begin position="599"/>
        <end position="619"/>
    </location>
</feature>
<dbReference type="PANTHER" id="PTHR42736">
    <property type="entry name" value="PROTEIN-GLUTAMINE GAMMA-GLUTAMYLTRANSFERASE"/>
    <property type="match status" value="1"/>
</dbReference>
<name>A0A4Q5N2R7_9MICO</name>
<dbReference type="InterPro" id="IPR052901">
    <property type="entry name" value="Bact_TGase-like"/>
</dbReference>
<keyword evidence="2" id="KW-1133">Transmembrane helix</keyword>
<dbReference type="SUPFAM" id="SSF54001">
    <property type="entry name" value="Cysteine proteinases"/>
    <property type="match status" value="1"/>
</dbReference>
<protein>
    <submittedName>
        <fullName evidence="4">DUF4129 domain-containing protein</fullName>
    </submittedName>
</protein>
<dbReference type="InterPro" id="IPR025403">
    <property type="entry name" value="TgpA-like_C"/>
</dbReference>
<comment type="caution">
    <text evidence="4">The sequence shown here is derived from an EMBL/GenBank/DDBJ whole genome shotgun (WGS) entry which is preliminary data.</text>
</comment>
<keyword evidence="5" id="KW-1185">Reference proteome</keyword>
<evidence type="ECO:0000313" key="4">
    <source>
        <dbReference type="EMBL" id="RYV52478.1"/>
    </source>
</evidence>
<feature type="transmembrane region" description="Helical" evidence="2">
    <location>
        <begin position="172"/>
        <end position="191"/>
    </location>
</feature>
<feature type="domain" description="Transglutaminase-like" evidence="3">
    <location>
        <begin position="472"/>
        <end position="542"/>
    </location>
</feature>
<dbReference type="EMBL" id="SDWW01000005">
    <property type="protein sequence ID" value="RYV52478.1"/>
    <property type="molecule type" value="Genomic_DNA"/>
</dbReference>
<feature type="transmembrane region" description="Helical" evidence="2">
    <location>
        <begin position="146"/>
        <end position="166"/>
    </location>
</feature>
<evidence type="ECO:0000256" key="1">
    <source>
        <dbReference type="SAM" id="MobiDB-lite"/>
    </source>
</evidence>
<dbReference type="Pfam" id="PF11992">
    <property type="entry name" value="TgpA_N"/>
    <property type="match status" value="1"/>
</dbReference>
<dbReference type="InterPro" id="IPR038765">
    <property type="entry name" value="Papain-like_cys_pep_sf"/>
</dbReference>
<feature type="transmembrane region" description="Helical" evidence="2">
    <location>
        <begin position="212"/>
        <end position="237"/>
    </location>
</feature>
<evidence type="ECO:0000259" key="3">
    <source>
        <dbReference type="SMART" id="SM00460"/>
    </source>
</evidence>
<dbReference type="Pfam" id="PF01841">
    <property type="entry name" value="Transglut_core"/>
    <property type="match status" value="1"/>
</dbReference>